<dbReference type="Proteomes" id="UP000230233">
    <property type="component" value="Chromosome IV"/>
</dbReference>
<proteinExistence type="predicted"/>
<name>A0A2G5U0K0_9PELO</name>
<dbReference type="EMBL" id="PDUG01000004">
    <property type="protein sequence ID" value="PIC32891.1"/>
    <property type="molecule type" value="Genomic_DNA"/>
</dbReference>
<reference evidence="3" key="1">
    <citation type="submission" date="2017-10" db="EMBL/GenBank/DDBJ databases">
        <title>Rapid genome shrinkage in a self-fertile nematode reveals novel sperm competition proteins.</title>
        <authorList>
            <person name="Yin D."/>
            <person name="Schwarz E.M."/>
            <person name="Thomas C.G."/>
            <person name="Felde R.L."/>
            <person name="Korf I.F."/>
            <person name="Cutter A.D."/>
            <person name="Schartner C.M."/>
            <person name="Ralston E.J."/>
            <person name="Meyer B.J."/>
            <person name="Haag E.S."/>
        </authorList>
    </citation>
    <scope>NUCLEOTIDE SEQUENCE [LARGE SCALE GENOMIC DNA]</scope>
    <source>
        <strain evidence="3">JU1422</strain>
    </source>
</reference>
<dbReference type="STRING" id="1611254.A0A2G5U0K0"/>
<evidence type="ECO:0000313" key="2">
    <source>
        <dbReference type="EMBL" id="PIC32891.1"/>
    </source>
</evidence>
<dbReference type="AlphaFoldDB" id="A0A2G5U0K0"/>
<keyword evidence="3" id="KW-1185">Reference proteome</keyword>
<gene>
    <name evidence="2" type="primary">Cnig_chr_IV.g13065</name>
    <name evidence="2" type="ORF">B9Z55_013065</name>
</gene>
<feature type="compositionally biased region" description="Low complexity" evidence="1">
    <location>
        <begin position="9"/>
        <end position="19"/>
    </location>
</feature>
<protein>
    <submittedName>
        <fullName evidence="2">Uncharacterized protein</fullName>
    </submittedName>
</protein>
<feature type="region of interest" description="Disordered" evidence="1">
    <location>
        <begin position="1"/>
        <end position="33"/>
    </location>
</feature>
<organism evidence="2 3">
    <name type="scientific">Caenorhabditis nigoni</name>
    <dbReference type="NCBI Taxonomy" id="1611254"/>
    <lineage>
        <taxon>Eukaryota</taxon>
        <taxon>Metazoa</taxon>
        <taxon>Ecdysozoa</taxon>
        <taxon>Nematoda</taxon>
        <taxon>Chromadorea</taxon>
        <taxon>Rhabditida</taxon>
        <taxon>Rhabditina</taxon>
        <taxon>Rhabditomorpha</taxon>
        <taxon>Rhabditoidea</taxon>
        <taxon>Rhabditidae</taxon>
        <taxon>Peloderinae</taxon>
        <taxon>Caenorhabditis</taxon>
    </lineage>
</organism>
<sequence length="502" mass="57020">MNINLYIPENTENSSSTTTAPVDNALSSTATPSSPINIEEELAKIPQSCLTSQDHEKLLGNSIRNVHARAINKHFIEQAEEIIAYTEMRAALGLAPPGPWKHYKHPTQDKLLSASSVEEYFELKERHLDRSLDSFFFFEKNLPPIIALLDERAPAIRTILKRKFQEIVRVDLGGRIDKKSVDYIIHEYERNIFSKVHSAINEIFDGIECWKNLDIVKKWSKEIRSLDFLHIREEKNIENQSVLQLQLKPELWDLGPGAVGAGATGKIGAGGGGIRGSELVEEESEDRSWWRWNRRIGDGGGGIGGSELVEVESEDRSWWRWNQRIGAGGGGIKGSELVEVESEDRSWWRWNRRIGAGGGGIGGSELVEVESEDRSWWRWNRRIGAGGGGIGGSELVEVESEDRSWWRWNRRIGDGGGEIKGSEMVEVESKDRRWLRRNQRIGDGGGGINGSEMVEEESNDRRWWRWNQRIGDGEGEIKGSDMVKVESKDRRWWRWNQRIGDG</sequence>
<evidence type="ECO:0000256" key="1">
    <source>
        <dbReference type="SAM" id="MobiDB-lite"/>
    </source>
</evidence>
<comment type="caution">
    <text evidence="2">The sequence shown here is derived from an EMBL/GenBank/DDBJ whole genome shotgun (WGS) entry which is preliminary data.</text>
</comment>
<evidence type="ECO:0000313" key="3">
    <source>
        <dbReference type="Proteomes" id="UP000230233"/>
    </source>
</evidence>
<accession>A0A2G5U0K0</accession>